<dbReference type="GO" id="GO:0016787">
    <property type="term" value="F:hydrolase activity"/>
    <property type="evidence" value="ECO:0007669"/>
    <property type="project" value="UniProtKB-KW"/>
</dbReference>
<evidence type="ECO:0000259" key="6">
    <source>
        <dbReference type="PROSITE" id="PS51192"/>
    </source>
</evidence>
<dbReference type="PANTHER" id="PTHR24031">
    <property type="entry name" value="RNA HELICASE"/>
    <property type="match status" value="1"/>
</dbReference>
<feature type="domain" description="Helicase C-terminal" evidence="7">
    <location>
        <begin position="378"/>
        <end position="525"/>
    </location>
</feature>
<keyword evidence="4 5" id="KW-0694">RNA-binding</keyword>
<dbReference type="CDD" id="cd18787">
    <property type="entry name" value="SF2_C_DEAD"/>
    <property type="match status" value="1"/>
</dbReference>
<evidence type="ECO:0000256" key="1">
    <source>
        <dbReference type="ARBA" id="ARBA00022741"/>
    </source>
</evidence>
<protein>
    <recommendedName>
        <fullName evidence="5">ATP-dependent RNA helicase</fullName>
        <ecNumber evidence="5">3.6.4.13</ecNumber>
    </recommendedName>
</protein>
<dbReference type="Pfam" id="PF00270">
    <property type="entry name" value="DEAD"/>
    <property type="match status" value="1"/>
</dbReference>
<dbReference type="PROSITE" id="PS51192">
    <property type="entry name" value="HELICASE_ATP_BIND_1"/>
    <property type="match status" value="1"/>
</dbReference>
<dbReference type="AlphaFoldDB" id="A0A7S3JYY0"/>
<keyword evidence="3 5" id="KW-0067">ATP-binding</keyword>
<dbReference type="SMART" id="SM00490">
    <property type="entry name" value="HELICc"/>
    <property type="match status" value="1"/>
</dbReference>
<dbReference type="InterPro" id="IPR027417">
    <property type="entry name" value="P-loop_NTPase"/>
</dbReference>
<dbReference type="EMBL" id="HBIJ01015709">
    <property type="protein sequence ID" value="CAE0369711.1"/>
    <property type="molecule type" value="Transcribed_RNA"/>
</dbReference>
<evidence type="ECO:0000256" key="4">
    <source>
        <dbReference type="ARBA" id="ARBA00022884"/>
    </source>
</evidence>
<keyword evidence="5" id="KW-0347">Helicase</keyword>
<comment type="similarity">
    <text evidence="5">Belongs to the DEAD box helicase family.</text>
</comment>
<feature type="domain" description="Helicase ATP-binding" evidence="6">
    <location>
        <begin position="119"/>
        <end position="313"/>
    </location>
</feature>
<dbReference type="InterPro" id="IPR011545">
    <property type="entry name" value="DEAD/DEAH_box_helicase_dom"/>
</dbReference>
<dbReference type="SUPFAM" id="SSF52540">
    <property type="entry name" value="P-loop containing nucleoside triphosphate hydrolases"/>
    <property type="match status" value="1"/>
</dbReference>
<dbReference type="GO" id="GO:0003724">
    <property type="term" value="F:RNA helicase activity"/>
    <property type="evidence" value="ECO:0007669"/>
    <property type="project" value="UniProtKB-EC"/>
</dbReference>
<evidence type="ECO:0000256" key="3">
    <source>
        <dbReference type="ARBA" id="ARBA00022840"/>
    </source>
</evidence>
<comment type="function">
    <text evidence="5">RNA helicase.</text>
</comment>
<evidence type="ECO:0000313" key="8">
    <source>
        <dbReference type="EMBL" id="CAE0369711.1"/>
    </source>
</evidence>
<dbReference type="GO" id="GO:0005524">
    <property type="term" value="F:ATP binding"/>
    <property type="evidence" value="ECO:0007669"/>
    <property type="project" value="UniProtKB-UniRule"/>
</dbReference>
<dbReference type="InterPro" id="IPR014001">
    <property type="entry name" value="Helicase_ATP-bd"/>
</dbReference>
<dbReference type="EC" id="3.6.4.13" evidence="5"/>
<sequence>MDWDRFEWSAIEASSEIGDGCDDAAFLGLEEISGDAYYNSSKTKKKRKKIEEEIKVSFVEEKKKKKKKKKNVEKIEEKKEDEILHDDMTAWPVLNPILLRGLSRLGFIVPTEVQKAVIPAALIRGRDVACAAETGSGKTLAYALPVLEDIIHMRGEQIYEKVSASSLRALIIAPTRELALQVTEHTRAVLPESCVDIVACVVGGLSDLKQIRILSKNQPPILVATPGRLWDLSQSVDYVAEAFNDDTALRFLIIDEVDKLLEVGAFPQLKNLANKMQQLKTQQGRWQTMVFSATLGLDPPQQSKINIPRSLTDFAEPLRSPRRRKLELFDLSSSLHPHHISSEQHDLSLQNAEQPKICPKLPSNLKLQYIRVPTPAVKLGALIALLQTQKTKCLVFTNAVKSVQRVCLALELVQVEANGLHSKMSQRSRLRALDRFRKSQQSGTLIATDVAARGLDLPDLELVIHYDLPPDPRVFVHRSGRVARAGRQGIAISLVSAMDLSDHKRILAATGGAQSALKLDTRLLDAASRRAGLALDIAKAKTVQDRSKASNAWLANITQGYDDELTNDIQDTKQNDDISPTISARALSQKRAQLDILLTQPLMSRPKRNFVVVDANTIAHLAASSSSLHAPIISPPVSSSSRHHRKLKK</sequence>
<keyword evidence="1 5" id="KW-0547">Nucleotide-binding</keyword>
<evidence type="ECO:0000256" key="2">
    <source>
        <dbReference type="ARBA" id="ARBA00022801"/>
    </source>
</evidence>
<dbReference type="PROSITE" id="PS51194">
    <property type="entry name" value="HELICASE_CTER"/>
    <property type="match status" value="1"/>
</dbReference>
<dbReference type="Gene3D" id="3.40.50.300">
    <property type="entry name" value="P-loop containing nucleotide triphosphate hydrolases"/>
    <property type="match status" value="2"/>
</dbReference>
<evidence type="ECO:0000259" key="7">
    <source>
        <dbReference type="PROSITE" id="PS51194"/>
    </source>
</evidence>
<dbReference type="SMART" id="SM00487">
    <property type="entry name" value="DEXDc"/>
    <property type="match status" value="1"/>
</dbReference>
<gene>
    <name evidence="8" type="ORF">ALAG00032_LOCUS10475</name>
</gene>
<dbReference type="InterPro" id="IPR001650">
    <property type="entry name" value="Helicase_C-like"/>
</dbReference>
<proteinExistence type="inferred from homology"/>
<comment type="domain">
    <text evidence="5">The Q motif is unique to and characteristic of the DEAD box family of RNA helicases and controls ATP binding and hydrolysis.</text>
</comment>
<comment type="catalytic activity">
    <reaction evidence="5">
        <text>ATP + H2O = ADP + phosphate + H(+)</text>
        <dbReference type="Rhea" id="RHEA:13065"/>
        <dbReference type="ChEBI" id="CHEBI:15377"/>
        <dbReference type="ChEBI" id="CHEBI:15378"/>
        <dbReference type="ChEBI" id="CHEBI:30616"/>
        <dbReference type="ChEBI" id="CHEBI:43474"/>
        <dbReference type="ChEBI" id="CHEBI:456216"/>
        <dbReference type="EC" id="3.6.4.13"/>
    </reaction>
</comment>
<accession>A0A7S3JYY0</accession>
<organism evidence="8">
    <name type="scientific">Aureoumbra lagunensis</name>
    <dbReference type="NCBI Taxonomy" id="44058"/>
    <lineage>
        <taxon>Eukaryota</taxon>
        <taxon>Sar</taxon>
        <taxon>Stramenopiles</taxon>
        <taxon>Ochrophyta</taxon>
        <taxon>Pelagophyceae</taxon>
        <taxon>Pelagomonadales</taxon>
        <taxon>Aureoumbra</taxon>
    </lineage>
</organism>
<name>A0A7S3JYY0_9STRA</name>
<dbReference type="Pfam" id="PF00271">
    <property type="entry name" value="Helicase_C"/>
    <property type="match status" value="1"/>
</dbReference>
<keyword evidence="2 5" id="KW-0378">Hydrolase</keyword>
<dbReference type="GO" id="GO:0003723">
    <property type="term" value="F:RNA binding"/>
    <property type="evidence" value="ECO:0007669"/>
    <property type="project" value="UniProtKB-UniRule"/>
</dbReference>
<reference evidence="8" key="1">
    <citation type="submission" date="2021-01" db="EMBL/GenBank/DDBJ databases">
        <authorList>
            <person name="Corre E."/>
            <person name="Pelletier E."/>
            <person name="Niang G."/>
            <person name="Scheremetjew M."/>
            <person name="Finn R."/>
            <person name="Kale V."/>
            <person name="Holt S."/>
            <person name="Cochrane G."/>
            <person name="Meng A."/>
            <person name="Brown T."/>
            <person name="Cohen L."/>
        </authorList>
    </citation>
    <scope>NUCLEOTIDE SEQUENCE</scope>
    <source>
        <strain evidence="8">CCMP1510</strain>
    </source>
</reference>
<evidence type="ECO:0000256" key="5">
    <source>
        <dbReference type="RuleBase" id="RU365068"/>
    </source>
</evidence>